<evidence type="ECO:0000256" key="1">
    <source>
        <dbReference type="ARBA" id="ARBA00023015"/>
    </source>
</evidence>
<reference evidence="6 7" key="1">
    <citation type="journal article" date="2010" name="Stand. Genomic Sci.">
        <title>Complete genome sequence of Spirosoma linguale type strain (1).</title>
        <authorList>
            <person name="Lail K."/>
            <person name="Sikorski J."/>
            <person name="Saunders E."/>
            <person name="Lapidus A."/>
            <person name="Glavina Del Rio T."/>
            <person name="Copeland A."/>
            <person name="Tice H."/>
            <person name="Cheng J.-F."/>
            <person name="Lucas S."/>
            <person name="Nolan M."/>
            <person name="Bruce D."/>
            <person name="Goodwin L."/>
            <person name="Pitluck S."/>
            <person name="Ivanova N."/>
            <person name="Mavromatis K."/>
            <person name="Ovchinnikova G."/>
            <person name="Pati A."/>
            <person name="Chen A."/>
            <person name="Palaniappan K."/>
            <person name="Land M."/>
            <person name="Hauser L."/>
            <person name="Chang Y.-J."/>
            <person name="Jeffries C.D."/>
            <person name="Chain P."/>
            <person name="Brettin T."/>
            <person name="Detter J.C."/>
            <person name="Schuetze A."/>
            <person name="Rohde M."/>
            <person name="Tindall B.J."/>
            <person name="Goeker M."/>
            <person name="Bristow J."/>
            <person name="Eisen J.A."/>
            <person name="Markowitz V."/>
            <person name="Hugenholtz P."/>
            <person name="Kyrpides N.C."/>
            <person name="Klenk H.-P."/>
            <person name="Chen F."/>
        </authorList>
    </citation>
    <scope>NUCLEOTIDE SEQUENCE [LARGE SCALE GENOMIC DNA]</scope>
    <source>
        <strain evidence="7">ATCC 33905 / DSM 74 / LMG 10896 / Claus 1</strain>
    </source>
</reference>
<dbReference type="eggNOG" id="COG1309">
    <property type="taxonomic scope" value="Bacteria"/>
</dbReference>
<dbReference type="AlphaFoldDB" id="D2QJS9"/>
<organism evidence="6 7">
    <name type="scientific">Spirosoma linguale (strain ATCC 33905 / DSM 74 / LMG 10896 / Claus 1)</name>
    <dbReference type="NCBI Taxonomy" id="504472"/>
    <lineage>
        <taxon>Bacteria</taxon>
        <taxon>Pseudomonadati</taxon>
        <taxon>Bacteroidota</taxon>
        <taxon>Cytophagia</taxon>
        <taxon>Cytophagales</taxon>
        <taxon>Cytophagaceae</taxon>
        <taxon>Spirosoma</taxon>
    </lineage>
</organism>
<keyword evidence="1" id="KW-0805">Transcription regulation</keyword>
<protein>
    <submittedName>
        <fullName evidence="6">Transcriptional regulator, TetR family</fullName>
    </submittedName>
</protein>
<keyword evidence="7" id="KW-1185">Reference proteome</keyword>
<dbReference type="EMBL" id="CP001769">
    <property type="protein sequence ID" value="ADB40125.1"/>
    <property type="molecule type" value="Genomic_DNA"/>
</dbReference>
<dbReference type="PROSITE" id="PS01081">
    <property type="entry name" value="HTH_TETR_1"/>
    <property type="match status" value="1"/>
</dbReference>
<dbReference type="Gene3D" id="1.10.357.10">
    <property type="entry name" value="Tetracycline Repressor, domain 2"/>
    <property type="match status" value="1"/>
</dbReference>
<dbReference type="Pfam" id="PF00440">
    <property type="entry name" value="TetR_N"/>
    <property type="match status" value="1"/>
</dbReference>
<dbReference type="RefSeq" id="WP_012928635.1">
    <property type="nucleotide sequence ID" value="NC_013730.1"/>
</dbReference>
<dbReference type="HOGENOM" id="CLU_069356_28_1_10"/>
<dbReference type="GO" id="GO:0003677">
    <property type="term" value="F:DNA binding"/>
    <property type="evidence" value="ECO:0007669"/>
    <property type="project" value="UniProtKB-UniRule"/>
</dbReference>
<keyword evidence="3" id="KW-0804">Transcription</keyword>
<dbReference type="Proteomes" id="UP000002028">
    <property type="component" value="Chromosome"/>
</dbReference>
<evidence type="ECO:0000313" key="6">
    <source>
        <dbReference type="EMBL" id="ADB40125.1"/>
    </source>
</evidence>
<feature type="DNA-binding region" description="H-T-H motif" evidence="4">
    <location>
        <begin position="36"/>
        <end position="55"/>
    </location>
</feature>
<dbReference type="SUPFAM" id="SSF48498">
    <property type="entry name" value="Tetracyclin repressor-like, C-terminal domain"/>
    <property type="match status" value="1"/>
</dbReference>
<evidence type="ECO:0000256" key="4">
    <source>
        <dbReference type="PROSITE-ProRule" id="PRU00335"/>
    </source>
</evidence>
<dbReference type="InterPro" id="IPR001647">
    <property type="entry name" value="HTH_TetR"/>
</dbReference>
<evidence type="ECO:0000256" key="2">
    <source>
        <dbReference type="ARBA" id="ARBA00023125"/>
    </source>
</evidence>
<feature type="domain" description="HTH tetR-type" evidence="5">
    <location>
        <begin position="13"/>
        <end position="73"/>
    </location>
</feature>
<dbReference type="SUPFAM" id="SSF46689">
    <property type="entry name" value="Homeodomain-like"/>
    <property type="match status" value="1"/>
</dbReference>
<sequence>MFVEIYWPMSKAAATRQLILLKAFDLIYRNGFQATSIDTIIATTQVTKGAFFYHFKNKEEMGVALINEVIKPTMEENFVRRLSKSNHPADDIYALMKYLLQTSPDFQVQYGCPVVNLVNEVAPGSDSLNRALHGVLSQCLQAVRNSVQHGQALGQIRKDVNAGEVAEVIMMGYSGIRNMGKLLGAVCYQTYLKELRRYLQQLG</sequence>
<dbReference type="InterPro" id="IPR011075">
    <property type="entry name" value="TetR_C"/>
</dbReference>
<evidence type="ECO:0000259" key="5">
    <source>
        <dbReference type="PROSITE" id="PS50977"/>
    </source>
</evidence>
<gene>
    <name evidence="6" type="ordered locus">Slin_4138</name>
</gene>
<keyword evidence="2 4" id="KW-0238">DNA-binding</keyword>
<dbReference type="InterPro" id="IPR009057">
    <property type="entry name" value="Homeodomain-like_sf"/>
</dbReference>
<proteinExistence type="predicted"/>
<dbReference type="PANTHER" id="PTHR47506">
    <property type="entry name" value="TRANSCRIPTIONAL REGULATORY PROTEIN"/>
    <property type="match status" value="1"/>
</dbReference>
<accession>D2QJS9</accession>
<dbReference type="InterPro" id="IPR036271">
    <property type="entry name" value="Tet_transcr_reg_TetR-rel_C_sf"/>
</dbReference>
<dbReference type="STRING" id="504472.Slin_4138"/>
<dbReference type="KEGG" id="sli:Slin_4138"/>
<dbReference type="PANTHER" id="PTHR47506:SF1">
    <property type="entry name" value="HTH-TYPE TRANSCRIPTIONAL REGULATOR YJDC"/>
    <property type="match status" value="1"/>
</dbReference>
<evidence type="ECO:0000256" key="3">
    <source>
        <dbReference type="ARBA" id="ARBA00023163"/>
    </source>
</evidence>
<evidence type="ECO:0000313" key="7">
    <source>
        <dbReference type="Proteomes" id="UP000002028"/>
    </source>
</evidence>
<name>D2QJS9_SPILD</name>
<dbReference type="InterPro" id="IPR023772">
    <property type="entry name" value="DNA-bd_HTH_TetR-type_CS"/>
</dbReference>
<dbReference type="Pfam" id="PF16925">
    <property type="entry name" value="TetR_C_13"/>
    <property type="match status" value="1"/>
</dbReference>
<dbReference type="PROSITE" id="PS50977">
    <property type="entry name" value="HTH_TETR_2"/>
    <property type="match status" value="1"/>
</dbReference>